<gene>
    <name evidence="1" type="ORF">SEMRO_544_G163660.1</name>
</gene>
<dbReference type="OrthoDB" id="15001at2759"/>
<comment type="caution">
    <text evidence="1">The sequence shown here is derived from an EMBL/GenBank/DDBJ whole genome shotgun (WGS) entry which is preliminary data.</text>
</comment>
<dbReference type="EMBL" id="CAICTM010000543">
    <property type="protein sequence ID" value="CAB9512586.1"/>
    <property type="molecule type" value="Genomic_DNA"/>
</dbReference>
<evidence type="ECO:0000313" key="1">
    <source>
        <dbReference type="EMBL" id="CAB9512586.1"/>
    </source>
</evidence>
<sequence>MSDTCPAPWPSATFLRNLCWSLDDHGTKASTSITIKRRTVDDTFFLSKMASNSNSIPVMYKPANAMETGPNGSSLQSAAARSHPIDVMQRRVAANPYGSLEFVRHVYGSGLAMRLATEQKMAREQDVMARAPGLETSGLFGEIISGRDTTIDFSDYLSLPQYRPLAPVENPHFVMERRLGMHD</sequence>
<name>A0A9N8E133_9STRA</name>
<dbReference type="Proteomes" id="UP001153069">
    <property type="component" value="Unassembled WGS sequence"/>
</dbReference>
<protein>
    <recommendedName>
        <fullName evidence="3">Proteasome maturation factor UMP1</fullName>
    </recommendedName>
</protein>
<organism evidence="1 2">
    <name type="scientific">Seminavis robusta</name>
    <dbReference type="NCBI Taxonomy" id="568900"/>
    <lineage>
        <taxon>Eukaryota</taxon>
        <taxon>Sar</taxon>
        <taxon>Stramenopiles</taxon>
        <taxon>Ochrophyta</taxon>
        <taxon>Bacillariophyta</taxon>
        <taxon>Bacillariophyceae</taxon>
        <taxon>Bacillariophycidae</taxon>
        <taxon>Naviculales</taxon>
        <taxon>Naviculaceae</taxon>
        <taxon>Seminavis</taxon>
    </lineage>
</organism>
<dbReference type="Pfam" id="PF05348">
    <property type="entry name" value="UMP1"/>
    <property type="match status" value="1"/>
</dbReference>
<evidence type="ECO:0008006" key="3">
    <source>
        <dbReference type="Google" id="ProtNLM"/>
    </source>
</evidence>
<evidence type="ECO:0000313" key="2">
    <source>
        <dbReference type="Proteomes" id="UP001153069"/>
    </source>
</evidence>
<proteinExistence type="predicted"/>
<accession>A0A9N8E133</accession>
<dbReference type="AlphaFoldDB" id="A0A9N8E133"/>
<keyword evidence="2" id="KW-1185">Reference proteome</keyword>
<reference evidence="1" key="1">
    <citation type="submission" date="2020-06" db="EMBL/GenBank/DDBJ databases">
        <authorList>
            <consortium name="Plant Systems Biology data submission"/>
        </authorList>
    </citation>
    <scope>NUCLEOTIDE SEQUENCE</scope>
    <source>
        <strain evidence="1">D6</strain>
    </source>
</reference>